<keyword evidence="2" id="KW-1185">Reference proteome</keyword>
<sequence length="161" mass="18963">MHRKKQIIYTAHCILNQNSVIRDWERSKGAFNDIVKIIIDNDISIIQFPCPEFIFLGENRPPMTKKEYDTYDYRNLCKNLVNDIVKQMDEYLNNGYEIIGILGIEGSPSCDSIKDKGIFMEELYKSMENNQIYIKTFDIPENYEEGKDINILQSFKNFIKI</sequence>
<dbReference type="Proteomes" id="UP000467132">
    <property type="component" value="Unassembled WGS sequence"/>
</dbReference>
<dbReference type="EMBL" id="QXXA01000004">
    <property type="protein sequence ID" value="NBI05959.1"/>
    <property type="molecule type" value="Genomic_DNA"/>
</dbReference>
<dbReference type="NCBIfam" id="NF045597">
    <property type="entry name" value="TudS_rel_CD3072"/>
    <property type="match status" value="1"/>
</dbReference>
<protein>
    <recommendedName>
        <fullName evidence="3">DUF523 domain-containing protein</fullName>
    </recommendedName>
</protein>
<gene>
    <name evidence="1" type="ORF">D3Z33_03690</name>
</gene>
<dbReference type="OrthoDB" id="5420310at2"/>
<evidence type="ECO:0008006" key="3">
    <source>
        <dbReference type="Google" id="ProtNLM"/>
    </source>
</evidence>
<organism evidence="1 2">
    <name type="scientific">Senegalia massiliensis</name>
    <dbReference type="NCBI Taxonomy" id="1720316"/>
    <lineage>
        <taxon>Bacteria</taxon>
        <taxon>Bacillati</taxon>
        <taxon>Bacillota</taxon>
        <taxon>Clostridia</taxon>
        <taxon>Eubacteriales</taxon>
        <taxon>Clostridiaceae</taxon>
        <taxon>Senegalia</taxon>
    </lineage>
</organism>
<dbReference type="RefSeq" id="WP_160196445.1">
    <property type="nucleotide sequence ID" value="NZ_QXXA01000004.1"/>
</dbReference>
<name>A0A845QVZ2_9CLOT</name>
<accession>A0A845QVZ2</accession>
<dbReference type="InterPro" id="IPR054648">
    <property type="entry name" value="TudS-rel"/>
</dbReference>
<comment type="caution">
    <text evidence="1">The sequence shown here is derived from an EMBL/GenBank/DDBJ whole genome shotgun (WGS) entry which is preliminary data.</text>
</comment>
<proteinExistence type="predicted"/>
<evidence type="ECO:0000313" key="1">
    <source>
        <dbReference type="EMBL" id="NBI05959.1"/>
    </source>
</evidence>
<reference evidence="1 2" key="1">
    <citation type="submission" date="2018-08" db="EMBL/GenBank/DDBJ databases">
        <title>Murine metabolic-syndrome-specific gut microbial biobank.</title>
        <authorList>
            <person name="Liu C."/>
        </authorList>
    </citation>
    <scope>NUCLEOTIDE SEQUENCE [LARGE SCALE GENOMIC DNA]</scope>
    <source>
        <strain evidence="1 2">583</strain>
    </source>
</reference>
<evidence type="ECO:0000313" key="2">
    <source>
        <dbReference type="Proteomes" id="UP000467132"/>
    </source>
</evidence>
<dbReference type="AlphaFoldDB" id="A0A845QVZ2"/>